<dbReference type="Gene3D" id="3.30.70.1060">
    <property type="entry name" value="Dimeric alpha+beta barrel"/>
    <property type="match status" value="1"/>
</dbReference>
<evidence type="ECO:0000313" key="2">
    <source>
        <dbReference type="Proteomes" id="UP000317998"/>
    </source>
</evidence>
<accession>A0A542YGF4</accession>
<name>A0A542YGF4_9MICO</name>
<dbReference type="RefSeq" id="WP_141879456.1">
    <property type="nucleotide sequence ID" value="NZ_VFOM01000001.1"/>
</dbReference>
<dbReference type="SUPFAM" id="SSF54909">
    <property type="entry name" value="Dimeric alpha+beta barrel"/>
    <property type="match status" value="1"/>
</dbReference>
<dbReference type="EMBL" id="VFOM01000001">
    <property type="protein sequence ID" value="TQL47173.1"/>
    <property type="molecule type" value="Genomic_DNA"/>
</dbReference>
<sequence length="116" mass="13007">MRFMIMVFGEEQDVHARPPEWAERLAAFMVQLEDELAFSGELVSSEVLEFGESATLVDRHGGRHRGSFTGNKAPLTRFWLVKVPDAERAFVIAGRVAEVVGGAVEVRRAQEETHRP</sequence>
<dbReference type="Proteomes" id="UP000317998">
    <property type="component" value="Unassembled WGS sequence"/>
</dbReference>
<keyword evidence="2" id="KW-1185">Reference proteome</keyword>
<dbReference type="AlphaFoldDB" id="A0A542YGF4"/>
<gene>
    <name evidence="1" type="ORF">FB562_0224</name>
</gene>
<dbReference type="OrthoDB" id="4964421at2"/>
<evidence type="ECO:0008006" key="3">
    <source>
        <dbReference type="Google" id="ProtNLM"/>
    </source>
</evidence>
<dbReference type="InterPro" id="IPR011008">
    <property type="entry name" value="Dimeric_a/b-barrel"/>
</dbReference>
<evidence type="ECO:0000313" key="1">
    <source>
        <dbReference type="EMBL" id="TQL47173.1"/>
    </source>
</evidence>
<proteinExistence type="predicted"/>
<organism evidence="1 2">
    <name type="scientific">Homoserinimonas aerilata</name>
    <dbReference type="NCBI Taxonomy" id="1162970"/>
    <lineage>
        <taxon>Bacteria</taxon>
        <taxon>Bacillati</taxon>
        <taxon>Actinomycetota</taxon>
        <taxon>Actinomycetes</taxon>
        <taxon>Micrococcales</taxon>
        <taxon>Microbacteriaceae</taxon>
        <taxon>Homoserinimonas</taxon>
    </lineage>
</organism>
<reference evidence="1 2" key="1">
    <citation type="submission" date="2019-06" db="EMBL/GenBank/DDBJ databases">
        <title>Sequencing the genomes of 1000 actinobacteria strains.</title>
        <authorList>
            <person name="Klenk H.-P."/>
        </authorList>
    </citation>
    <scope>NUCLEOTIDE SEQUENCE [LARGE SCALE GENOMIC DNA]</scope>
    <source>
        <strain evidence="1 2">DSM 26477</strain>
    </source>
</reference>
<protein>
    <recommendedName>
        <fullName evidence="3">YCII-related domain-containing protein</fullName>
    </recommendedName>
</protein>
<comment type="caution">
    <text evidence="1">The sequence shown here is derived from an EMBL/GenBank/DDBJ whole genome shotgun (WGS) entry which is preliminary data.</text>
</comment>